<feature type="transmembrane region" description="Helical" evidence="1">
    <location>
        <begin position="7"/>
        <end position="26"/>
    </location>
</feature>
<evidence type="ECO:0000256" key="1">
    <source>
        <dbReference type="SAM" id="Phobius"/>
    </source>
</evidence>
<dbReference type="Proteomes" id="UP000444174">
    <property type="component" value="Unassembled WGS sequence"/>
</dbReference>
<dbReference type="InterPro" id="IPR018666">
    <property type="entry name" value="DUF2125"/>
</dbReference>
<protein>
    <submittedName>
        <fullName evidence="2">DUF2125 domain-containing protein</fullName>
    </submittedName>
</protein>
<name>A0A843YJ64_9RHOB</name>
<dbReference type="EMBL" id="WIBF01000008">
    <property type="protein sequence ID" value="MQQ09474.1"/>
    <property type="molecule type" value="Genomic_DNA"/>
</dbReference>
<keyword evidence="3" id="KW-1185">Reference proteome</keyword>
<reference evidence="2 3" key="1">
    <citation type="submission" date="2019-10" db="EMBL/GenBank/DDBJ databases">
        <title>Epibacterium sp. nov., isolated from seawater.</title>
        <authorList>
            <person name="Zhang X."/>
            <person name="Li N."/>
        </authorList>
    </citation>
    <scope>NUCLEOTIDE SEQUENCE [LARGE SCALE GENOMIC DNA]</scope>
    <source>
        <strain evidence="2 3">SM1979</strain>
    </source>
</reference>
<organism evidence="2 3">
    <name type="scientific">Tritonibacter litoralis</name>
    <dbReference type="NCBI Taxonomy" id="2662264"/>
    <lineage>
        <taxon>Bacteria</taxon>
        <taxon>Pseudomonadati</taxon>
        <taxon>Pseudomonadota</taxon>
        <taxon>Alphaproteobacteria</taxon>
        <taxon>Rhodobacterales</taxon>
        <taxon>Paracoccaceae</taxon>
        <taxon>Tritonibacter</taxon>
    </lineage>
</organism>
<keyword evidence="1" id="KW-0812">Transmembrane</keyword>
<gene>
    <name evidence="2" type="ORF">GFB49_13480</name>
</gene>
<accession>A0A843YJ64</accession>
<dbReference type="Pfam" id="PF09898">
    <property type="entry name" value="DUF2125"/>
    <property type="match status" value="1"/>
</dbReference>
<sequence length="333" mass="36719">MRKLLNWLVVGAILWSGYWGIAAWALHQGVSAWFIERTRQGWLAEHDGLGSSGYPLHQKLEMTRPVLADPGTGIAWRADWLSLNSAALSPLQQRLQFPSTAQRISYFDRTLVLTAADMKVALDLAPGQALALDDLNLQTGTWRVQEAGLDLAAAQSAELRMTKTAAPETYALTLALPDLSLPALQRSYLSGNDGLPDRFEAFELRATVQFDTAWDRRALELHRPQPQRVELDSVRAQWGPMHLRAAGSLTVDTGGIPTGEIMIQAQDWQQMLTLAEHSGLLAAHMRGTLEQVLAVLAGRGGHPDRLEMRLTFARGNMMLGPLPLGPAPRFIIR</sequence>
<dbReference type="AlphaFoldDB" id="A0A843YJ64"/>
<keyword evidence="1" id="KW-1133">Transmembrane helix</keyword>
<evidence type="ECO:0000313" key="2">
    <source>
        <dbReference type="EMBL" id="MQQ09474.1"/>
    </source>
</evidence>
<evidence type="ECO:0000313" key="3">
    <source>
        <dbReference type="Proteomes" id="UP000444174"/>
    </source>
</evidence>
<dbReference type="RefSeq" id="WP_153216417.1">
    <property type="nucleotide sequence ID" value="NZ_WIBF01000008.1"/>
</dbReference>
<keyword evidence="1" id="KW-0472">Membrane</keyword>
<comment type="caution">
    <text evidence="2">The sequence shown here is derived from an EMBL/GenBank/DDBJ whole genome shotgun (WGS) entry which is preliminary data.</text>
</comment>
<proteinExistence type="predicted"/>